<gene>
    <name evidence="3" type="ORF">FCC1311_100542</name>
</gene>
<keyword evidence="2" id="KW-0812">Transmembrane</keyword>
<feature type="compositionally biased region" description="Basic and acidic residues" evidence="1">
    <location>
        <begin position="1"/>
        <end position="19"/>
    </location>
</feature>
<sequence>MGRAERRSGRGDEDDERLKRSSRRKAKSPTKSPKSSGTASSVGKRRKPVGGKRPGAGASRFVPGLADLAADFRVDPAGTSKRVCKKVAFYVWLVAVLLAILSILGFEVNPFAGASSAADRSDGGIMDAVVPGFLRGQQADVASNHAAGGGGGGADDDEDGGAEGGANAAAEDPEAIPEQVFDSKKPIKLNKQKEKELACKMEDCITSCNKKITAKCAAKKSCKTDREKICRKRCMKARCEERCKDEPHYGYVEREQKMDKCKEGCQGNTAQHNKCIKACHASFQPCKSRCHQVSNRYKCDRVDDSAPPPPPEEDDEPLPDIDASSAGDDDEDGSSDSSSGGGAASFDDFDDEVI</sequence>
<accession>A0A2R5GZD0</accession>
<organism evidence="3 4">
    <name type="scientific">Hondaea fermentalgiana</name>
    <dbReference type="NCBI Taxonomy" id="2315210"/>
    <lineage>
        <taxon>Eukaryota</taxon>
        <taxon>Sar</taxon>
        <taxon>Stramenopiles</taxon>
        <taxon>Bigyra</taxon>
        <taxon>Labyrinthulomycetes</taxon>
        <taxon>Thraustochytrida</taxon>
        <taxon>Thraustochytriidae</taxon>
        <taxon>Hondaea</taxon>
    </lineage>
</organism>
<dbReference type="AlphaFoldDB" id="A0A2R5GZD0"/>
<keyword evidence="2" id="KW-1133">Transmembrane helix</keyword>
<dbReference type="EMBL" id="BEYU01000171">
    <property type="protein sequence ID" value="GBG33831.1"/>
    <property type="molecule type" value="Genomic_DNA"/>
</dbReference>
<evidence type="ECO:0000256" key="1">
    <source>
        <dbReference type="SAM" id="MobiDB-lite"/>
    </source>
</evidence>
<keyword evidence="4" id="KW-1185">Reference proteome</keyword>
<dbReference type="InParanoid" id="A0A2R5GZD0"/>
<comment type="caution">
    <text evidence="3">The sequence shown here is derived from an EMBL/GenBank/DDBJ whole genome shotgun (WGS) entry which is preliminary data.</text>
</comment>
<reference evidence="3 4" key="1">
    <citation type="submission" date="2017-12" db="EMBL/GenBank/DDBJ databases">
        <title>Sequencing, de novo assembly and annotation of complete genome of a new Thraustochytrid species, strain FCC1311.</title>
        <authorList>
            <person name="Sedici K."/>
            <person name="Godart F."/>
            <person name="Aiese Cigliano R."/>
            <person name="Sanseverino W."/>
            <person name="Barakat M."/>
            <person name="Ortet P."/>
            <person name="Marechal E."/>
            <person name="Cagnac O."/>
            <person name="Amato A."/>
        </authorList>
    </citation>
    <scope>NUCLEOTIDE SEQUENCE [LARGE SCALE GENOMIC DNA]</scope>
</reference>
<name>A0A2R5GZD0_9STRA</name>
<dbReference type="Proteomes" id="UP000241890">
    <property type="component" value="Unassembled WGS sequence"/>
</dbReference>
<evidence type="ECO:0000256" key="2">
    <source>
        <dbReference type="SAM" id="Phobius"/>
    </source>
</evidence>
<feature type="region of interest" description="Disordered" evidence="1">
    <location>
        <begin position="144"/>
        <end position="176"/>
    </location>
</feature>
<feature type="region of interest" description="Disordered" evidence="1">
    <location>
        <begin position="1"/>
        <end position="60"/>
    </location>
</feature>
<keyword evidence="2" id="KW-0472">Membrane</keyword>
<evidence type="ECO:0000313" key="3">
    <source>
        <dbReference type="EMBL" id="GBG33831.1"/>
    </source>
</evidence>
<feature type="transmembrane region" description="Helical" evidence="2">
    <location>
        <begin position="87"/>
        <end position="106"/>
    </location>
</feature>
<proteinExistence type="predicted"/>
<feature type="compositionally biased region" description="Low complexity" evidence="1">
    <location>
        <begin position="29"/>
        <end position="41"/>
    </location>
</feature>
<protein>
    <submittedName>
        <fullName evidence="3">Uncharacterized protein</fullName>
    </submittedName>
</protein>
<evidence type="ECO:0000313" key="4">
    <source>
        <dbReference type="Proteomes" id="UP000241890"/>
    </source>
</evidence>
<feature type="region of interest" description="Disordered" evidence="1">
    <location>
        <begin position="300"/>
        <end position="354"/>
    </location>
</feature>